<dbReference type="RefSeq" id="WP_156932151.1">
    <property type="nucleotide sequence ID" value="NZ_CP024964.1"/>
</dbReference>
<accession>A0A2K8NVB5</accession>
<evidence type="ECO:0000313" key="2">
    <source>
        <dbReference type="Proteomes" id="UP000231896"/>
    </source>
</evidence>
<reference evidence="1 2" key="1">
    <citation type="submission" date="2017-11" db="EMBL/GenBank/DDBJ databases">
        <title>Genome sequence of Entomoplasma melaleucae M1 (ATCC 49191).</title>
        <authorList>
            <person name="Lo W.-S."/>
            <person name="Gasparich G.E."/>
            <person name="Kuo C.-H."/>
        </authorList>
    </citation>
    <scope>NUCLEOTIDE SEQUENCE [LARGE SCALE GENOMIC DNA]</scope>
    <source>
        <strain evidence="1 2">M1</strain>
    </source>
</reference>
<name>A0A2K8NVB5_9MOLU</name>
<organism evidence="1 2">
    <name type="scientific">Mesoplasma melaleucae</name>
    <dbReference type="NCBI Taxonomy" id="81459"/>
    <lineage>
        <taxon>Bacteria</taxon>
        <taxon>Bacillati</taxon>
        <taxon>Mycoplasmatota</taxon>
        <taxon>Mollicutes</taxon>
        <taxon>Entomoplasmatales</taxon>
        <taxon>Entomoplasmataceae</taxon>
        <taxon>Mesoplasma</taxon>
    </lineage>
</organism>
<keyword evidence="2" id="KW-1185">Reference proteome</keyword>
<dbReference type="EMBL" id="CP024964">
    <property type="protein sequence ID" value="ATZ17785.1"/>
    <property type="molecule type" value="Genomic_DNA"/>
</dbReference>
<dbReference type="Proteomes" id="UP000231896">
    <property type="component" value="Chromosome"/>
</dbReference>
<protein>
    <submittedName>
        <fullName evidence="1">Uncharacterized protein</fullName>
    </submittedName>
</protein>
<sequence>MLNKYLNVATGVENNEFNKVLADGQEEDFKELQKQGINTQNKLINNATKK</sequence>
<gene>
    <name evidence="1" type="ORF">EMELA_v1c02120</name>
</gene>
<evidence type="ECO:0000313" key="1">
    <source>
        <dbReference type="EMBL" id="ATZ17785.1"/>
    </source>
</evidence>
<proteinExistence type="predicted"/>
<dbReference type="AlphaFoldDB" id="A0A2K8NVB5"/>
<dbReference type="KEGG" id="eml:EMELA_v1c02120"/>